<accession>A0ABP7F498</accession>
<reference evidence="4" key="1">
    <citation type="journal article" date="2019" name="Int. J. Syst. Evol. Microbiol.">
        <title>The Global Catalogue of Microorganisms (GCM) 10K type strain sequencing project: providing services to taxonomists for standard genome sequencing and annotation.</title>
        <authorList>
            <consortium name="The Broad Institute Genomics Platform"/>
            <consortium name="The Broad Institute Genome Sequencing Center for Infectious Disease"/>
            <person name="Wu L."/>
            <person name="Ma J."/>
        </authorList>
    </citation>
    <scope>NUCLEOTIDE SEQUENCE [LARGE SCALE GENOMIC DNA]</scope>
    <source>
        <strain evidence="4">JCM 16949</strain>
    </source>
</reference>
<feature type="region of interest" description="Disordered" evidence="1">
    <location>
        <begin position="1"/>
        <end position="82"/>
    </location>
</feature>
<gene>
    <name evidence="3" type="ORF">GCM10022239_04670</name>
</gene>
<keyword evidence="2" id="KW-0472">Membrane</keyword>
<keyword evidence="2" id="KW-0812">Transmembrane</keyword>
<name>A0ABP7F498_9MICO</name>
<sequence>MADNFDPRFDPRFQPGYVPGPGRPKSDAAPLPRRAPHPVEAEASTLEGVRDDVLALEAEPDPPVTPSESNASESDPPEPNPLERTLLVIGAVLVVGGVAVAYWANGLNYQYPSFGTGLSWQQLLQAAAWALSAPMVTAGLAIGVGILFRRAITWKPPE</sequence>
<proteinExistence type="predicted"/>
<feature type="compositionally biased region" description="Basic and acidic residues" evidence="1">
    <location>
        <begin position="1"/>
        <end position="11"/>
    </location>
</feature>
<evidence type="ECO:0000256" key="1">
    <source>
        <dbReference type="SAM" id="MobiDB-lite"/>
    </source>
</evidence>
<dbReference type="EMBL" id="BAABAE010000001">
    <property type="protein sequence ID" value="GAA3731120.1"/>
    <property type="molecule type" value="Genomic_DNA"/>
</dbReference>
<organism evidence="3 4">
    <name type="scientific">Leifsonella bigeumensis</name>
    <dbReference type="NCBI Taxonomy" id="433643"/>
    <lineage>
        <taxon>Bacteria</taxon>
        <taxon>Bacillati</taxon>
        <taxon>Actinomycetota</taxon>
        <taxon>Actinomycetes</taxon>
        <taxon>Micrococcales</taxon>
        <taxon>Microbacteriaceae</taxon>
        <taxon>Leifsonella</taxon>
    </lineage>
</organism>
<evidence type="ECO:0000313" key="3">
    <source>
        <dbReference type="EMBL" id="GAA3731120.1"/>
    </source>
</evidence>
<keyword evidence="4" id="KW-1185">Reference proteome</keyword>
<dbReference type="RefSeq" id="WP_344753279.1">
    <property type="nucleotide sequence ID" value="NZ_BAABAE010000001.1"/>
</dbReference>
<feature type="transmembrane region" description="Helical" evidence="2">
    <location>
        <begin position="124"/>
        <end position="148"/>
    </location>
</feature>
<feature type="transmembrane region" description="Helical" evidence="2">
    <location>
        <begin position="86"/>
        <end position="104"/>
    </location>
</feature>
<evidence type="ECO:0000313" key="4">
    <source>
        <dbReference type="Proteomes" id="UP001501004"/>
    </source>
</evidence>
<protein>
    <submittedName>
        <fullName evidence="3">Uncharacterized protein</fullName>
    </submittedName>
</protein>
<keyword evidence="2" id="KW-1133">Transmembrane helix</keyword>
<dbReference type="Proteomes" id="UP001501004">
    <property type="component" value="Unassembled WGS sequence"/>
</dbReference>
<comment type="caution">
    <text evidence="3">The sequence shown here is derived from an EMBL/GenBank/DDBJ whole genome shotgun (WGS) entry which is preliminary data.</text>
</comment>
<evidence type="ECO:0000256" key="2">
    <source>
        <dbReference type="SAM" id="Phobius"/>
    </source>
</evidence>